<name>A0A3M8DUP4_9BACL</name>
<dbReference type="EMBL" id="RHHQ01000004">
    <property type="protein sequence ID" value="RNB91898.1"/>
    <property type="molecule type" value="Genomic_DNA"/>
</dbReference>
<dbReference type="InterPro" id="IPR025158">
    <property type="entry name" value="Mg_chelat-rel_C"/>
</dbReference>
<dbReference type="Pfam" id="PF01078">
    <property type="entry name" value="Mg_chelatase"/>
    <property type="match status" value="1"/>
</dbReference>
<accession>A0A3M8DUP4</accession>
<dbReference type="InterPro" id="IPR020568">
    <property type="entry name" value="Ribosomal_Su5_D2-typ_SF"/>
</dbReference>
<dbReference type="SMART" id="SM00382">
    <property type="entry name" value="AAA"/>
    <property type="match status" value="1"/>
</dbReference>
<dbReference type="InterPro" id="IPR003593">
    <property type="entry name" value="AAA+_ATPase"/>
</dbReference>
<dbReference type="InterPro" id="IPR045006">
    <property type="entry name" value="CHLI-like"/>
</dbReference>
<reference evidence="3 4" key="1">
    <citation type="submission" date="2018-10" db="EMBL/GenBank/DDBJ databases">
        <title>Phylogenomics of Brevibacillus.</title>
        <authorList>
            <person name="Dunlap C."/>
        </authorList>
    </citation>
    <scope>NUCLEOTIDE SEQUENCE [LARGE SCALE GENOMIC DNA]</scope>
    <source>
        <strain evidence="3 4">JCM 15716</strain>
    </source>
</reference>
<keyword evidence="3" id="KW-0547">Nucleotide-binding</keyword>
<dbReference type="Pfam" id="PF13541">
    <property type="entry name" value="ChlI"/>
    <property type="match status" value="1"/>
</dbReference>
<sequence length="525" mass="57351">MYARTFSGTVHGIDGLIVTVEVDIANGLPQFDVVGLGGSAVKESRDRVRSALRNNECQFPIQRITVNLAPADMRKEGSGFDLAIALGILAASEQIKETPVKMLVLGELALDGSVRPVTGVLPILLEARRHGFTHAIVPLHNKAEAGLVDLNIRPVRTLKEAVRSWLHPNANGSENERLEEEEQSEEIILPHAPVLDQNVQKDAGDFGEVLGQAFVKRGLEVAAAGFHNVLLIGPPGSGKTMLANCMPSVMPGLSMEEAFEVTKIYSISGQLSAHGGLIGKRPFRSPHHTITAAALAGGGSHAPRPGECSLAHNGILFLDEMPEFSRAVLEVLRQPLEAGYVTIGRAKQVYTYPARFLLIASMNPCPCGFYLSPDQRECTCTPLQVMKYRSKISGPLLDRIDLHLEVPRVPVELLGERRQEELSATICKRVEHARAVQTKRFSGRPAYPFNSGMNGKDLRKHAQLNEDGKELLQAAFETLKLSARAYDRILKVARTIADLDNAEQLQAHHVAEAIRYRTLDRGVLA</sequence>
<dbReference type="Gene3D" id="3.40.50.300">
    <property type="entry name" value="P-loop containing nucleotide triphosphate hydrolases"/>
    <property type="match status" value="1"/>
</dbReference>
<dbReference type="SUPFAM" id="SSF54211">
    <property type="entry name" value="Ribosomal protein S5 domain 2-like"/>
    <property type="match status" value="1"/>
</dbReference>
<dbReference type="RefSeq" id="WP_122916560.1">
    <property type="nucleotide sequence ID" value="NZ_RHHQ01000004.1"/>
</dbReference>
<gene>
    <name evidence="3" type="ORF">EDM56_03870</name>
</gene>
<comment type="caution">
    <text evidence="3">The sequence shown here is derived from an EMBL/GenBank/DDBJ whole genome shotgun (WGS) entry which is preliminary data.</text>
</comment>
<dbReference type="AlphaFoldDB" id="A0A3M8DUP4"/>
<dbReference type="InterPro" id="IPR004482">
    <property type="entry name" value="Mg_chelat-rel"/>
</dbReference>
<feature type="domain" description="AAA+ ATPase" evidence="2">
    <location>
        <begin position="225"/>
        <end position="410"/>
    </location>
</feature>
<dbReference type="PANTHER" id="PTHR32039">
    <property type="entry name" value="MAGNESIUM-CHELATASE SUBUNIT CHLI"/>
    <property type="match status" value="1"/>
</dbReference>
<dbReference type="OrthoDB" id="9813147at2"/>
<dbReference type="GO" id="GO:0005524">
    <property type="term" value="F:ATP binding"/>
    <property type="evidence" value="ECO:0007669"/>
    <property type="project" value="UniProtKB-KW"/>
</dbReference>
<dbReference type="Gene3D" id="3.30.230.10">
    <property type="match status" value="1"/>
</dbReference>
<dbReference type="InterPro" id="IPR014721">
    <property type="entry name" value="Ribsml_uS5_D2-typ_fold_subgr"/>
</dbReference>
<protein>
    <submittedName>
        <fullName evidence="3">ATP-binding protein</fullName>
    </submittedName>
</protein>
<keyword evidence="4" id="KW-1185">Reference proteome</keyword>
<dbReference type="PANTHER" id="PTHR32039:SF7">
    <property type="entry name" value="COMPETENCE PROTEIN COMM"/>
    <property type="match status" value="1"/>
</dbReference>
<evidence type="ECO:0000313" key="3">
    <source>
        <dbReference type="EMBL" id="RNB91898.1"/>
    </source>
</evidence>
<dbReference type="InterPro" id="IPR000523">
    <property type="entry name" value="Mg_chelatse_chII-like_cat_dom"/>
</dbReference>
<dbReference type="InterPro" id="IPR027417">
    <property type="entry name" value="P-loop_NTPase"/>
</dbReference>
<dbReference type="SUPFAM" id="SSF52540">
    <property type="entry name" value="P-loop containing nucleoside triphosphate hydrolases"/>
    <property type="match status" value="1"/>
</dbReference>
<keyword evidence="3" id="KW-0067">ATP-binding</keyword>
<dbReference type="NCBIfam" id="TIGR00368">
    <property type="entry name" value="YifB family Mg chelatase-like AAA ATPase"/>
    <property type="match status" value="1"/>
</dbReference>
<evidence type="ECO:0000313" key="4">
    <source>
        <dbReference type="Proteomes" id="UP000271031"/>
    </source>
</evidence>
<comment type="similarity">
    <text evidence="1">Belongs to the Mg-chelatase subunits D/I family. ComM subfamily.</text>
</comment>
<dbReference type="Proteomes" id="UP000271031">
    <property type="component" value="Unassembled WGS sequence"/>
</dbReference>
<dbReference type="Pfam" id="PF13335">
    <property type="entry name" value="Mg_chelatase_C"/>
    <property type="match status" value="1"/>
</dbReference>
<proteinExistence type="inferred from homology"/>
<evidence type="ECO:0000259" key="2">
    <source>
        <dbReference type="SMART" id="SM00382"/>
    </source>
</evidence>
<evidence type="ECO:0000256" key="1">
    <source>
        <dbReference type="ARBA" id="ARBA00006354"/>
    </source>
</evidence>
<organism evidence="3 4">
    <name type="scientific">Brevibacillus fluminis</name>
    <dbReference type="NCBI Taxonomy" id="511487"/>
    <lineage>
        <taxon>Bacteria</taxon>
        <taxon>Bacillati</taxon>
        <taxon>Bacillota</taxon>
        <taxon>Bacilli</taxon>
        <taxon>Bacillales</taxon>
        <taxon>Paenibacillaceae</taxon>
        <taxon>Brevibacillus</taxon>
    </lineage>
</organism>